<dbReference type="EMBL" id="BSUZ01000001">
    <property type="protein sequence ID" value="GMA86815.1"/>
    <property type="molecule type" value="Genomic_DNA"/>
</dbReference>
<dbReference type="InterPro" id="IPR045031">
    <property type="entry name" value="DHP_synth-like"/>
</dbReference>
<evidence type="ECO:0000259" key="1">
    <source>
        <dbReference type="PROSITE" id="PS50972"/>
    </source>
</evidence>
<dbReference type="Gene3D" id="3.20.20.20">
    <property type="entry name" value="Dihydropteroate synthase-like"/>
    <property type="match status" value="1"/>
</dbReference>
<evidence type="ECO:0000313" key="2">
    <source>
        <dbReference type="EMBL" id="GMA86815.1"/>
    </source>
</evidence>
<keyword evidence="3" id="KW-1185">Reference proteome</keyword>
<reference evidence="3" key="1">
    <citation type="journal article" date="2019" name="Int. J. Syst. Evol. Microbiol.">
        <title>The Global Catalogue of Microorganisms (GCM) 10K type strain sequencing project: providing services to taxonomists for standard genome sequencing and annotation.</title>
        <authorList>
            <consortium name="The Broad Institute Genomics Platform"/>
            <consortium name="The Broad Institute Genome Sequencing Center for Infectious Disease"/>
            <person name="Wu L."/>
            <person name="Ma J."/>
        </authorList>
    </citation>
    <scope>NUCLEOTIDE SEQUENCE [LARGE SCALE GENOMIC DNA]</scope>
    <source>
        <strain evidence="3">NBRC 108730</strain>
    </source>
</reference>
<accession>A0ABQ6JJ11</accession>
<dbReference type="PANTHER" id="PTHR20941">
    <property type="entry name" value="FOLATE SYNTHESIS PROTEINS"/>
    <property type="match status" value="1"/>
</dbReference>
<dbReference type="Proteomes" id="UP001157017">
    <property type="component" value="Unassembled WGS sequence"/>
</dbReference>
<comment type="caution">
    <text evidence="2">The sequence shown here is derived from an EMBL/GenBank/DDBJ whole genome shotgun (WGS) entry which is preliminary data.</text>
</comment>
<dbReference type="InterPro" id="IPR011005">
    <property type="entry name" value="Dihydropteroate_synth-like_sf"/>
</dbReference>
<name>A0ABQ6JJ11_9ACTN</name>
<dbReference type="InterPro" id="IPR000489">
    <property type="entry name" value="Pterin-binding_dom"/>
</dbReference>
<evidence type="ECO:0000313" key="3">
    <source>
        <dbReference type="Proteomes" id="UP001157017"/>
    </source>
</evidence>
<proteinExistence type="predicted"/>
<dbReference type="PROSITE" id="PS50972">
    <property type="entry name" value="PTERIN_BINDING"/>
    <property type="match status" value="1"/>
</dbReference>
<sequence length="72" mass="7792">MLASVSRKDFVQEAVGVARDDALPATLAAVVLCVLRGARVLRVHDVAAARDAVRMTEAVLGWREPATERHNL</sequence>
<gene>
    <name evidence="2" type="ORF">GCM10025868_20650</name>
</gene>
<organism evidence="2 3">
    <name type="scientific">Angustibacter aerolatus</name>
    <dbReference type="NCBI Taxonomy" id="1162965"/>
    <lineage>
        <taxon>Bacteria</taxon>
        <taxon>Bacillati</taxon>
        <taxon>Actinomycetota</taxon>
        <taxon>Actinomycetes</taxon>
        <taxon>Kineosporiales</taxon>
        <taxon>Kineosporiaceae</taxon>
    </lineage>
</organism>
<dbReference type="SUPFAM" id="SSF51717">
    <property type="entry name" value="Dihydropteroate synthetase-like"/>
    <property type="match status" value="1"/>
</dbReference>
<feature type="domain" description="Pterin-binding" evidence="1">
    <location>
        <begin position="1"/>
        <end position="54"/>
    </location>
</feature>
<protein>
    <recommendedName>
        <fullName evidence="1">Pterin-binding domain-containing protein</fullName>
    </recommendedName>
</protein>
<dbReference type="PANTHER" id="PTHR20941:SF1">
    <property type="entry name" value="FOLIC ACID SYNTHESIS PROTEIN FOL1"/>
    <property type="match status" value="1"/>
</dbReference>